<dbReference type="PATRIC" id="fig|1137280.3.peg.853"/>
<proteinExistence type="predicted"/>
<dbReference type="RefSeq" id="WP_201443327.1">
    <property type="nucleotide sequence ID" value="NZ_ANIE01000003.1"/>
</dbReference>
<keyword evidence="2" id="KW-1185">Reference proteome</keyword>
<dbReference type="EMBL" id="ANIE01000003">
    <property type="protein sequence ID" value="KEF32403.1"/>
    <property type="molecule type" value="Genomic_DNA"/>
</dbReference>
<reference evidence="1 2" key="1">
    <citation type="submission" date="2012-12" db="EMBL/GenBank/DDBJ databases">
        <title>Genome assembly of Marinobacter sp. AK21.</title>
        <authorList>
            <person name="Khatri I."/>
            <person name="Kumar R."/>
            <person name="Vaidya B."/>
            <person name="Subramanian S."/>
            <person name="Pinnaka A."/>
        </authorList>
    </citation>
    <scope>NUCLEOTIDE SEQUENCE [LARGE SCALE GENOMIC DNA]</scope>
    <source>
        <strain evidence="1 2">AK21</strain>
    </source>
</reference>
<evidence type="ECO:0000313" key="2">
    <source>
        <dbReference type="Proteomes" id="UP000035057"/>
    </source>
</evidence>
<name>A0A072N5Z8_9GAMM</name>
<comment type="caution">
    <text evidence="1">The sequence shown here is derived from an EMBL/GenBank/DDBJ whole genome shotgun (WGS) entry which is preliminary data.</text>
</comment>
<gene>
    <name evidence="1" type="ORF">D777_01037</name>
</gene>
<dbReference type="STRING" id="1137280.D777_01037"/>
<organism evidence="1 2">
    <name type="scientific">Marinobacter nitratireducens</name>
    <dbReference type="NCBI Taxonomy" id="1137280"/>
    <lineage>
        <taxon>Bacteria</taxon>
        <taxon>Pseudomonadati</taxon>
        <taxon>Pseudomonadota</taxon>
        <taxon>Gammaproteobacteria</taxon>
        <taxon>Pseudomonadales</taxon>
        <taxon>Marinobacteraceae</taxon>
        <taxon>Marinobacter</taxon>
    </lineage>
</organism>
<protein>
    <submittedName>
        <fullName evidence="1">Uncharacterized protein</fullName>
    </submittedName>
</protein>
<accession>A0A072N5Z8</accession>
<dbReference type="AlphaFoldDB" id="A0A072N5Z8"/>
<sequence>MAYALVLITQAGLVALLGVLALRMVALSRSEPLAAASYQDASATAQYRWSGSQKAPVSTLDRTELFTQLHILAGLQERDCRVQGLNLAEAPELVRCYAAAWLYGAACSLCDKSVRHSESLIELVTYIANRKTGLAQSTASQAIQSIAASSMTLACFRGGLEGAEFWSRHHYVSPEQSLYQAITANAFI</sequence>
<evidence type="ECO:0000313" key="1">
    <source>
        <dbReference type="EMBL" id="KEF32403.1"/>
    </source>
</evidence>
<dbReference type="Proteomes" id="UP000035057">
    <property type="component" value="Unassembled WGS sequence"/>
</dbReference>